<sequence length="110" mass="12412">MIRYGQDTAEELRFTAFYPRIERRNEHWVDIELRFELSPQTPAPADAADLTALVICTPDGEIFQIVPQEEGCDSEFQFTAAEKEQIAAFIALPDIQAAIAEQVAAAQRER</sequence>
<gene>
    <name evidence="1" type="ORF">PACILC2_15870</name>
</gene>
<dbReference type="EMBL" id="BOVJ01000050">
    <property type="protein sequence ID" value="GIQ63019.1"/>
    <property type="molecule type" value="Genomic_DNA"/>
</dbReference>
<evidence type="ECO:0000313" key="2">
    <source>
        <dbReference type="Proteomes" id="UP000680304"/>
    </source>
</evidence>
<proteinExistence type="predicted"/>
<name>A0ABQ4N4E0_9BACL</name>
<comment type="caution">
    <text evidence="1">The sequence shown here is derived from an EMBL/GenBank/DDBJ whole genome shotgun (WGS) entry which is preliminary data.</text>
</comment>
<keyword evidence="2" id="KW-1185">Reference proteome</keyword>
<reference evidence="1 2" key="1">
    <citation type="submission" date="2021-04" db="EMBL/GenBank/DDBJ databases">
        <title>Draft genome sequence of Paenibacillus cisolokensis, LC2-13A.</title>
        <authorList>
            <person name="Uke A."/>
            <person name="Chhe C."/>
            <person name="Baramee S."/>
            <person name="Kosugi A."/>
        </authorList>
    </citation>
    <scope>NUCLEOTIDE SEQUENCE [LARGE SCALE GENOMIC DNA]</scope>
    <source>
        <strain evidence="1 2">LC2-13A</strain>
    </source>
</reference>
<dbReference type="RefSeq" id="WP_213528339.1">
    <property type="nucleotide sequence ID" value="NZ_BOVJ01000050.1"/>
</dbReference>
<protein>
    <submittedName>
        <fullName evidence="1">Uncharacterized protein</fullName>
    </submittedName>
</protein>
<evidence type="ECO:0000313" key="1">
    <source>
        <dbReference type="EMBL" id="GIQ63019.1"/>
    </source>
</evidence>
<accession>A0ABQ4N4E0</accession>
<dbReference type="Proteomes" id="UP000680304">
    <property type="component" value="Unassembled WGS sequence"/>
</dbReference>
<organism evidence="1 2">
    <name type="scientific">Paenibacillus cisolokensis</name>
    <dbReference type="NCBI Taxonomy" id="1658519"/>
    <lineage>
        <taxon>Bacteria</taxon>
        <taxon>Bacillati</taxon>
        <taxon>Bacillota</taxon>
        <taxon>Bacilli</taxon>
        <taxon>Bacillales</taxon>
        <taxon>Paenibacillaceae</taxon>
        <taxon>Paenibacillus</taxon>
    </lineage>
</organism>